<comment type="caution">
    <text evidence="2">The sequence shown here is derived from an EMBL/GenBank/DDBJ whole genome shotgun (WGS) entry which is preliminary data.</text>
</comment>
<keyword evidence="1" id="KW-0046">Antibiotic resistance</keyword>
<proteinExistence type="predicted"/>
<dbReference type="Pfam" id="PF19581">
    <property type="entry name" value="Glyoxalase_7"/>
    <property type="match status" value="1"/>
</dbReference>
<sequence length="128" mass="15037">MFNQEETIEMRLKAVPILRVMDVPTTKEFYGDFLGCQVDWEHYYEEGAPVYMQMSRNEFVVQLSENNRYREGSIIFVGVEGIEELHGELSQKHNLRQPPTISLTPWNTKQMEIFDPFGNLLRFNESVS</sequence>
<dbReference type="SUPFAM" id="SSF54593">
    <property type="entry name" value="Glyoxalase/Bleomycin resistance protein/Dihydroxybiphenyl dioxygenase"/>
    <property type="match status" value="1"/>
</dbReference>
<dbReference type="Gene3D" id="3.10.180.10">
    <property type="entry name" value="2,3-Dihydroxybiphenyl 1,2-Dioxygenase, domain 1"/>
    <property type="match status" value="1"/>
</dbReference>
<accession>A0AA37T1Q8</accession>
<organism evidence="2 3">
    <name type="scientific">Marinibactrum halimedae</name>
    <dbReference type="NCBI Taxonomy" id="1444977"/>
    <lineage>
        <taxon>Bacteria</taxon>
        <taxon>Pseudomonadati</taxon>
        <taxon>Pseudomonadota</taxon>
        <taxon>Gammaproteobacteria</taxon>
        <taxon>Cellvibrionales</taxon>
        <taxon>Cellvibrionaceae</taxon>
        <taxon>Marinibactrum</taxon>
    </lineage>
</organism>
<dbReference type="Proteomes" id="UP001156870">
    <property type="component" value="Unassembled WGS sequence"/>
</dbReference>
<keyword evidence="3" id="KW-1185">Reference proteome</keyword>
<dbReference type="InterPro" id="IPR000335">
    <property type="entry name" value="Bleomycin-R"/>
</dbReference>
<reference evidence="2 3" key="1">
    <citation type="journal article" date="2014" name="Int. J. Syst. Evol. Microbiol.">
        <title>Complete genome sequence of Corynebacterium casei LMG S-19264T (=DSM 44701T), isolated from a smear-ripened cheese.</title>
        <authorList>
            <consortium name="US DOE Joint Genome Institute (JGI-PGF)"/>
            <person name="Walter F."/>
            <person name="Albersmeier A."/>
            <person name="Kalinowski J."/>
            <person name="Ruckert C."/>
        </authorList>
    </citation>
    <scope>NUCLEOTIDE SEQUENCE [LARGE SCALE GENOMIC DNA]</scope>
    <source>
        <strain evidence="2 3">NBRC 110095</strain>
    </source>
</reference>
<name>A0AA37T1Q8_9GAMM</name>
<protein>
    <submittedName>
        <fullName evidence="2">Glyoxalase</fullName>
    </submittedName>
</protein>
<evidence type="ECO:0000313" key="3">
    <source>
        <dbReference type="Proteomes" id="UP001156870"/>
    </source>
</evidence>
<evidence type="ECO:0000313" key="2">
    <source>
        <dbReference type="EMBL" id="GLS24638.1"/>
    </source>
</evidence>
<evidence type="ECO:0000256" key="1">
    <source>
        <dbReference type="ARBA" id="ARBA00023251"/>
    </source>
</evidence>
<gene>
    <name evidence="2" type="ORF">GCM10007877_03520</name>
</gene>
<dbReference type="InterPro" id="IPR029068">
    <property type="entry name" value="Glyas_Bleomycin-R_OHBP_Dase"/>
</dbReference>
<dbReference type="EMBL" id="BSPD01000016">
    <property type="protein sequence ID" value="GLS24638.1"/>
    <property type="molecule type" value="Genomic_DNA"/>
</dbReference>
<dbReference type="AlphaFoldDB" id="A0AA37T1Q8"/>
<dbReference type="GO" id="GO:0046677">
    <property type="term" value="P:response to antibiotic"/>
    <property type="evidence" value="ECO:0007669"/>
    <property type="project" value="UniProtKB-KW"/>
</dbReference>